<protein>
    <submittedName>
        <fullName evidence="2">DUF1294 domain-containing protein</fullName>
    </submittedName>
</protein>
<feature type="transmembrane region" description="Helical" evidence="1">
    <location>
        <begin position="67"/>
        <end position="86"/>
    </location>
</feature>
<accession>A0A841SYC1</accession>
<dbReference type="Proteomes" id="UP000535838">
    <property type="component" value="Unassembled WGS sequence"/>
</dbReference>
<proteinExistence type="predicted"/>
<organism evidence="2 3">
    <name type="scientific">Cohnella thailandensis</name>
    <dbReference type="NCBI Taxonomy" id="557557"/>
    <lineage>
        <taxon>Bacteria</taxon>
        <taxon>Bacillati</taxon>
        <taxon>Bacillota</taxon>
        <taxon>Bacilli</taxon>
        <taxon>Bacillales</taxon>
        <taxon>Paenibacillaceae</taxon>
        <taxon>Cohnella</taxon>
    </lineage>
</organism>
<keyword evidence="1" id="KW-1133">Transmembrane helix</keyword>
<sequence length="88" mass="9914">MPSILFLYLLIVNILSFGIMGHDKQLAKTKKRRVPEARLFFYAAIGGALGAWLGMRTYRHKTKHASFVYGIPALFVVNAACVYLLLQL</sequence>
<dbReference type="InterPro" id="IPR010718">
    <property type="entry name" value="DUF1294"/>
</dbReference>
<evidence type="ECO:0000313" key="2">
    <source>
        <dbReference type="EMBL" id="MBB6635168.1"/>
    </source>
</evidence>
<comment type="caution">
    <text evidence="2">The sequence shown here is derived from an EMBL/GenBank/DDBJ whole genome shotgun (WGS) entry which is preliminary data.</text>
</comment>
<feature type="transmembrane region" description="Helical" evidence="1">
    <location>
        <begin position="39"/>
        <end position="55"/>
    </location>
</feature>
<evidence type="ECO:0000256" key="1">
    <source>
        <dbReference type="SAM" id="Phobius"/>
    </source>
</evidence>
<keyword evidence="1" id="KW-0812">Transmembrane</keyword>
<evidence type="ECO:0000313" key="3">
    <source>
        <dbReference type="Proteomes" id="UP000535838"/>
    </source>
</evidence>
<dbReference type="EMBL" id="JACJVQ010000011">
    <property type="protein sequence ID" value="MBB6635168.1"/>
    <property type="molecule type" value="Genomic_DNA"/>
</dbReference>
<keyword evidence="3" id="KW-1185">Reference proteome</keyword>
<gene>
    <name evidence="2" type="ORF">H7B67_13690</name>
</gene>
<reference evidence="2 3" key="1">
    <citation type="submission" date="2020-08" db="EMBL/GenBank/DDBJ databases">
        <title>Cohnella phylogeny.</title>
        <authorList>
            <person name="Dunlap C."/>
        </authorList>
    </citation>
    <scope>NUCLEOTIDE SEQUENCE [LARGE SCALE GENOMIC DNA]</scope>
    <source>
        <strain evidence="2 3">DSM 25241</strain>
    </source>
</reference>
<dbReference type="Pfam" id="PF06961">
    <property type="entry name" value="DUF1294"/>
    <property type="match status" value="1"/>
</dbReference>
<keyword evidence="1" id="KW-0472">Membrane</keyword>
<dbReference type="RefSeq" id="WP_185120404.1">
    <property type="nucleotide sequence ID" value="NZ_JACJVQ010000011.1"/>
</dbReference>
<feature type="transmembrane region" description="Helical" evidence="1">
    <location>
        <begin position="6"/>
        <end position="27"/>
    </location>
</feature>
<name>A0A841SYC1_9BACL</name>
<dbReference type="AlphaFoldDB" id="A0A841SYC1"/>